<feature type="transmembrane region" description="Helical" evidence="9">
    <location>
        <begin position="16"/>
        <end position="36"/>
    </location>
</feature>
<dbReference type="OrthoDB" id="9815217at2"/>
<evidence type="ECO:0000256" key="3">
    <source>
        <dbReference type="ARBA" id="ARBA00022475"/>
    </source>
</evidence>
<keyword evidence="4 9" id="KW-0812">Transmembrane</keyword>
<keyword evidence="11" id="KW-0966">Cell projection</keyword>
<proteinExistence type="inferred from homology"/>
<dbReference type="PATRIC" id="fig|42253.5.peg.2101"/>
<feature type="domain" description="OmpA-like" evidence="10">
    <location>
        <begin position="116"/>
        <end position="237"/>
    </location>
</feature>
<keyword evidence="6 7" id="KW-0472">Membrane</keyword>
<sequence length="272" mass="29991">MAKKKHEEHENHERWLVSYADFITLLFAFFVVMYSVSAVNEGKFRTVSESIKAALHPIASREASALAFNVGQHRPALISPNLPGTKEVAIRRLRDFVKSMQSMSQFALIHMLERLDGSVVITIPDQVLFNSGEAALKPEALPFLQGLAQAMLELDRQVRVEGHTDNVPIHTAQFPSNWELSATRAVIVVRVLHELYGVPGSHLAALGYADSRPLTANLNPEQRAKNRRVEVIILEDKMTAAPPDGSLNPEGAPESPGEQLPADLLPPVVPIH</sequence>
<evidence type="ECO:0000313" key="12">
    <source>
        <dbReference type="Proteomes" id="UP000069205"/>
    </source>
</evidence>
<dbReference type="Gene3D" id="3.30.1330.60">
    <property type="entry name" value="OmpA-like domain"/>
    <property type="match status" value="1"/>
</dbReference>
<keyword evidence="5 9" id="KW-1133">Transmembrane helix</keyword>
<evidence type="ECO:0000256" key="4">
    <source>
        <dbReference type="ARBA" id="ARBA00022692"/>
    </source>
</evidence>
<dbReference type="SUPFAM" id="SSF103088">
    <property type="entry name" value="OmpA-like"/>
    <property type="match status" value="1"/>
</dbReference>
<keyword evidence="11" id="KW-0282">Flagellum</keyword>
<dbReference type="AlphaFoldDB" id="A0A0K2GC74"/>
<dbReference type="InterPro" id="IPR036737">
    <property type="entry name" value="OmpA-like_sf"/>
</dbReference>
<evidence type="ECO:0000256" key="1">
    <source>
        <dbReference type="ARBA" id="ARBA00004162"/>
    </source>
</evidence>
<dbReference type="InterPro" id="IPR006665">
    <property type="entry name" value="OmpA-like"/>
</dbReference>
<dbReference type="KEGG" id="nmv:NITMOv2_2131"/>
<accession>A0A0K2GC74</accession>
<evidence type="ECO:0000259" key="10">
    <source>
        <dbReference type="PROSITE" id="PS51123"/>
    </source>
</evidence>
<name>A0A0K2GC74_NITMO</name>
<dbReference type="PANTHER" id="PTHR30329:SF21">
    <property type="entry name" value="LIPOPROTEIN YIAD-RELATED"/>
    <property type="match status" value="1"/>
</dbReference>
<comment type="subcellular location">
    <subcellularLocation>
        <location evidence="1">Cell membrane</location>
        <topology evidence="1">Single-pass membrane protein</topology>
    </subcellularLocation>
</comment>
<evidence type="ECO:0000256" key="5">
    <source>
        <dbReference type="ARBA" id="ARBA00022989"/>
    </source>
</evidence>
<dbReference type="EMBL" id="CP011801">
    <property type="protein sequence ID" value="ALA58548.1"/>
    <property type="molecule type" value="Genomic_DNA"/>
</dbReference>
<dbReference type="Proteomes" id="UP000069205">
    <property type="component" value="Chromosome"/>
</dbReference>
<keyword evidence="11" id="KW-0969">Cilium</keyword>
<dbReference type="Pfam" id="PF13677">
    <property type="entry name" value="MotB_plug"/>
    <property type="match status" value="1"/>
</dbReference>
<evidence type="ECO:0000256" key="9">
    <source>
        <dbReference type="SAM" id="Phobius"/>
    </source>
</evidence>
<dbReference type="Pfam" id="PF00691">
    <property type="entry name" value="OmpA"/>
    <property type="match status" value="1"/>
</dbReference>
<protein>
    <submittedName>
        <fullName evidence="11">Flagellar motor protein MotB</fullName>
    </submittedName>
</protein>
<dbReference type="STRING" id="42253.NITMOv2_2131"/>
<gene>
    <name evidence="11" type="primary">motB</name>
    <name evidence="11" type="ORF">NITMOv2_2131</name>
</gene>
<evidence type="ECO:0000256" key="2">
    <source>
        <dbReference type="ARBA" id="ARBA00008914"/>
    </source>
</evidence>
<evidence type="ECO:0000256" key="6">
    <source>
        <dbReference type="ARBA" id="ARBA00023136"/>
    </source>
</evidence>
<dbReference type="InterPro" id="IPR050330">
    <property type="entry name" value="Bact_OuterMem_StrucFunc"/>
</dbReference>
<dbReference type="InterPro" id="IPR025713">
    <property type="entry name" value="MotB-like_N_dom"/>
</dbReference>
<comment type="similarity">
    <text evidence="2">Belongs to the MotB family.</text>
</comment>
<evidence type="ECO:0000256" key="8">
    <source>
        <dbReference type="SAM" id="MobiDB-lite"/>
    </source>
</evidence>
<dbReference type="CDD" id="cd07185">
    <property type="entry name" value="OmpA_C-like"/>
    <property type="match status" value="1"/>
</dbReference>
<feature type="region of interest" description="Disordered" evidence="8">
    <location>
        <begin position="238"/>
        <end position="272"/>
    </location>
</feature>
<keyword evidence="12" id="KW-1185">Reference proteome</keyword>
<keyword evidence="3" id="KW-1003">Cell membrane</keyword>
<organism evidence="11 12">
    <name type="scientific">Nitrospira moscoviensis</name>
    <dbReference type="NCBI Taxonomy" id="42253"/>
    <lineage>
        <taxon>Bacteria</taxon>
        <taxon>Pseudomonadati</taxon>
        <taxon>Nitrospirota</taxon>
        <taxon>Nitrospiria</taxon>
        <taxon>Nitrospirales</taxon>
        <taxon>Nitrospiraceae</taxon>
        <taxon>Nitrospira</taxon>
    </lineage>
</organism>
<dbReference type="RefSeq" id="WP_053379700.1">
    <property type="nucleotide sequence ID" value="NZ_CP011801.1"/>
</dbReference>
<evidence type="ECO:0000313" key="11">
    <source>
        <dbReference type="EMBL" id="ALA58548.1"/>
    </source>
</evidence>
<reference evidence="11 12" key="1">
    <citation type="journal article" date="2015" name="Proc. Natl. Acad. Sci. U.S.A.">
        <title>Expanded metabolic versatility of ubiquitous nitrite-oxidizing bacteria from the genus Nitrospira.</title>
        <authorList>
            <person name="Koch H."/>
            <person name="Lucker S."/>
            <person name="Albertsen M."/>
            <person name="Kitzinger K."/>
            <person name="Herbold C."/>
            <person name="Spieck E."/>
            <person name="Nielsen P.H."/>
            <person name="Wagner M."/>
            <person name="Daims H."/>
        </authorList>
    </citation>
    <scope>NUCLEOTIDE SEQUENCE [LARGE SCALE GENOMIC DNA]</scope>
    <source>
        <strain evidence="11 12">NSP M-1</strain>
    </source>
</reference>
<evidence type="ECO:0000256" key="7">
    <source>
        <dbReference type="PROSITE-ProRule" id="PRU00473"/>
    </source>
</evidence>
<dbReference type="PROSITE" id="PS51123">
    <property type="entry name" value="OMPA_2"/>
    <property type="match status" value="1"/>
</dbReference>
<dbReference type="GO" id="GO:0005886">
    <property type="term" value="C:plasma membrane"/>
    <property type="evidence" value="ECO:0007669"/>
    <property type="project" value="UniProtKB-SubCell"/>
</dbReference>
<dbReference type="PANTHER" id="PTHR30329">
    <property type="entry name" value="STATOR ELEMENT OF FLAGELLAR MOTOR COMPLEX"/>
    <property type="match status" value="1"/>
</dbReference>